<evidence type="ECO:0000313" key="7">
    <source>
        <dbReference type="EMBL" id="OJG14652.1"/>
    </source>
</evidence>
<sequence length="933" mass="103572">MSKRQVYHSFFRWQPKLMRGKVIKHKKIKVMNMQHIKNVFELYKTDWKRIFKNPMATFLIVALMILPSLYAWFNIKALWDPYGNTGELPIAVYSDDAGASLQDKKVEIGDQVIDTLHKNKQLGWRFVDSKEDLTKGVRSGKYYAGIYLPKEFSQDLLSFTTGTIKKPTIEYYINEKINAIAPKITDKGATSLQDQISSQFIDTASNTLMKVFNEVGYDIDTNLVSINKVKNLILTTNDNLDQIEGYTKEVVALKGKMPEIKEKLNKANQFIDYLPQVDEMGDKLVSLNDKMPQLKKEAAIILDLQAKIPEIQNAGKQLAMVDGDFENIKSTMDAGIKDAKQGLTIIEQVQGILPDIQKLGNQAQEFANTTKEGAEELQKAIPNITQSVNMILNNLQFIHTELNSALEDVSTALKDNQLSTEEKKAIDKTLQDFVSHLNTQQTIIQNLIDFINKLPNASDSQILQDLVSRLNNAKTLISGLATRITTLNGYIQAGDVNAALNFIKQVQDIGDEVNNVLSGIDATKISSEISKGLTQLINTINTADGLLTKAQHIDFQSLLSSTKTTITNAVTILEKYQKEMPAIGKELHDANVMLNGHMNAIVSGINKGADLYKNDLPEVEKKLALAVDFYEKDWPGIKKDLTSTMGMVNEKLPEVEKALDVATDLIQNNWPSLRTGIEKAAAAIKKGEETADLGEIIKLLKLDANKESEFFTNPVALKTNQMYPMANNGSASTPFYTALCLWVGALLLSSVAATDVYIEDKNKGRFSKRETFVARMLTFLTEGVGQALIVTLGNYFLLGVDVKQPVYAVLFGLLVGLAFMMIVYVLAALFGNIGKGIAIIILVLSISGGGGNYPIQVSGKFFQMINPLLPFTHAVDLLRESAGGIYWPNAWPNIFILLGLFIFFGVVGTIVYPYLEGATKKLGNMTKESHFFH</sequence>
<feature type="domain" description="ABC-2 type transporter transmembrane" evidence="6">
    <location>
        <begin position="710"/>
        <end position="908"/>
    </location>
</feature>
<dbReference type="NCBIfam" id="TIGR03062">
    <property type="entry name" value="pip_yhgE_Cterm"/>
    <property type="match status" value="1"/>
</dbReference>
<evidence type="ECO:0000256" key="1">
    <source>
        <dbReference type="ARBA" id="ARBA00004141"/>
    </source>
</evidence>
<dbReference type="PANTHER" id="PTHR43077:SF10">
    <property type="entry name" value="TRANSPORT PERMEASE PROTEIN"/>
    <property type="match status" value="1"/>
</dbReference>
<evidence type="ECO:0000256" key="4">
    <source>
        <dbReference type="ARBA" id="ARBA00023136"/>
    </source>
</evidence>
<dbReference type="AlphaFoldDB" id="A0A1L8R4J1"/>
<protein>
    <submittedName>
        <fullName evidence="7">Membrane protein</fullName>
    </submittedName>
</protein>
<dbReference type="PANTHER" id="PTHR43077">
    <property type="entry name" value="TRANSPORT PERMEASE YVFS-RELATED"/>
    <property type="match status" value="1"/>
</dbReference>
<dbReference type="InterPro" id="IPR017501">
    <property type="entry name" value="Phage_infect_YhgE_C"/>
</dbReference>
<dbReference type="GO" id="GO:0140359">
    <property type="term" value="F:ABC-type transporter activity"/>
    <property type="evidence" value="ECO:0007669"/>
    <property type="project" value="InterPro"/>
</dbReference>
<dbReference type="STRING" id="317010.RU96_GL000702"/>
<dbReference type="Proteomes" id="UP000182835">
    <property type="component" value="Unassembled WGS sequence"/>
</dbReference>
<feature type="transmembrane region" description="Helical" evidence="5">
    <location>
        <begin position="735"/>
        <end position="758"/>
    </location>
</feature>
<evidence type="ECO:0000256" key="5">
    <source>
        <dbReference type="SAM" id="Phobius"/>
    </source>
</evidence>
<dbReference type="NCBIfam" id="TIGR03061">
    <property type="entry name" value="pip_yhgE_Nterm"/>
    <property type="match status" value="1"/>
</dbReference>
<gene>
    <name evidence="7" type="ORF">RU96_GL000702</name>
</gene>
<accession>A0A1L8R4J1</accession>
<organism evidence="7 8">
    <name type="scientific">Enterococcus canintestini</name>
    <dbReference type="NCBI Taxonomy" id="317010"/>
    <lineage>
        <taxon>Bacteria</taxon>
        <taxon>Bacillati</taxon>
        <taxon>Bacillota</taxon>
        <taxon>Bacilli</taxon>
        <taxon>Lactobacillales</taxon>
        <taxon>Enterococcaceae</taxon>
        <taxon>Enterococcus</taxon>
    </lineage>
</organism>
<keyword evidence="4 5" id="KW-0472">Membrane</keyword>
<evidence type="ECO:0000256" key="3">
    <source>
        <dbReference type="ARBA" id="ARBA00022989"/>
    </source>
</evidence>
<dbReference type="EMBL" id="JXKG01000015">
    <property type="protein sequence ID" value="OJG14652.1"/>
    <property type="molecule type" value="Genomic_DNA"/>
</dbReference>
<feature type="transmembrane region" description="Helical" evidence="5">
    <location>
        <begin position="806"/>
        <end position="830"/>
    </location>
</feature>
<proteinExistence type="predicted"/>
<keyword evidence="3 5" id="KW-1133">Transmembrane helix</keyword>
<evidence type="ECO:0000313" key="8">
    <source>
        <dbReference type="Proteomes" id="UP000182835"/>
    </source>
</evidence>
<dbReference type="Gene3D" id="3.40.1710.10">
    <property type="entry name" value="abc type-2 transporter like domain"/>
    <property type="match status" value="1"/>
</dbReference>
<feature type="transmembrane region" description="Helical" evidence="5">
    <location>
        <begin position="779"/>
        <end position="800"/>
    </location>
</feature>
<dbReference type="Pfam" id="PF12698">
    <property type="entry name" value="ABC2_membrane_3"/>
    <property type="match status" value="2"/>
</dbReference>
<keyword evidence="2 5" id="KW-0812">Transmembrane</keyword>
<feature type="transmembrane region" description="Helical" evidence="5">
    <location>
        <begin position="894"/>
        <end position="915"/>
    </location>
</feature>
<dbReference type="InterPro" id="IPR051328">
    <property type="entry name" value="T7SS_ABC-Transporter"/>
</dbReference>
<reference evidence="7 8" key="1">
    <citation type="submission" date="2014-12" db="EMBL/GenBank/DDBJ databases">
        <title>Draft genome sequences of 29 type strains of Enterococci.</title>
        <authorList>
            <person name="Zhong Z."/>
            <person name="Sun Z."/>
            <person name="Liu W."/>
            <person name="Zhang W."/>
            <person name="Zhang H."/>
        </authorList>
    </citation>
    <scope>NUCLEOTIDE SEQUENCE [LARGE SCALE GENOMIC DNA]</scope>
    <source>
        <strain evidence="7 8">DSM 21207</strain>
    </source>
</reference>
<feature type="domain" description="ABC-2 type transporter transmembrane" evidence="6">
    <location>
        <begin position="64"/>
        <end position="203"/>
    </location>
</feature>
<comment type="caution">
    <text evidence="7">The sequence shown here is derived from an EMBL/GenBank/DDBJ whole genome shotgun (WGS) entry which is preliminary data.</text>
</comment>
<dbReference type="InterPro" id="IPR017500">
    <property type="entry name" value="Phage_infect_YhgE_N"/>
</dbReference>
<comment type="subcellular location">
    <subcellularLocation>
        <location evidence="1">Membrane</location>
        <topology evidence="1">Multi-pass membrane protein</topology>
    </subcellularLocation>
</comment>
<evidence type="ECO:0000256" key="2">
    <source>
        <dbReference type="ARBA" id="ARBA00022692"/>
    </source>
</evidence>
<feature type="transmembrane region" description="Helical" evidence="5">
    <location>
        <begin position="837"/>
        <end position="855"/>
    </location>
</feature>
<name>A0A1L8R4J1_9ENTE</name>
<dbReference type="InterPro" id="IPR013525">
    <property type="entry name" value="ABC2_TM"/>
</dbReference>
<dbReference type="GO" id="GO:0016020">
    <property type="term" value="C:membrane"/>
    <property type="evidence" value="ECO:0007669"/>
    <property type="project" value="UniProtKB-SubCell"/>
</dbReference>
<evidence type="ECO:0000259" key="6">
    <source>
        <dbReference type="Pfam" id="PF12698"/>
    </source>
</evidence>